<evidence type="ECO:0000256" key="6">
    <source>
        <dbReference type="ARBA" id="ARBA00023242"/>
    </source>
</evidence>
<comment type="function">
    <text evidence="8">Component of the sequence-specific heterotrimeric transcription factor (NF-Y) which specifically recognizes a 5'-CCAAT-3' box motif found in the promoters of its target genes.</text>
</comment>
<evidence type="ECO:0000256" key="2">
    <source>
        <dbReference type="ARBA" id="ARBA00023015"/>
    </source>
</evidence>
<dbReference type="GO" id="GO:0003700">
    <property type="term" value="F:DNA-binding transcription factor activity"/>
    <property type="evidence" value="ECO:0007669"/>
    <property type="project" value="UniProtKB-UniRule"/>
</dbReference>
<dbReference type="OrthoDB" id="1097733at2759"/>
<dbReference type="GO" id="GO:0016602">
    <property type="term" value="C:CCAAT-binding factor complex"/>
    <property type="evidence" value="ECO:0007669"/>
    <property type="project" value="InterPro"/>
</dbReference>
<keyword evidence="3 8" id="KW-0238">DNA-binding</keyword>
<keyword evidence="2 8" id="KW-0805">Transcription regulation</keyword>
<dbReference type="Gene3D" id="6.10.250.2430">
    <property type="match status" value="1"/>
</dbReference>
<keyword evidence="4" id="KW-0010">Activator</keyword>
<dbReference type="PANTHER" id="PTHR12632">
    <property type="entry name" value="TRANSCRIPTION FACTOR NF-Y ALPHA-RELATED"/>
    <property type="match status" value="1"/>
</dbReference>
<sequence length="407" mass="44844">MTNAPQNNWHLTKGGEGFRPVLNSPGFEFTVTFPPFAFSDACSFQYNSRVGWIQRGWPFKLGFLPDWCTGDYSGRIGWVGLDICMQGEERMELGPNGGSSGEHSRNGKVSPAFSSQPWWRGSGVGMSSPAIIQNFKSKSHAGGTLLGEASVVGQSEGQKSSDGKSDTDAKHIANGNHLHEEQQVQPVSSLQLQIMPEYLFPHTQLELGQSVACAAFSLPDPYSGMMTAYAPHAMQVHPQVLGMPHSRMPLPFEMAEEPVYVNAKQYHGILRRRQSRAKAELEKKVIKSRKPYLHESRHLHAMRRARGCGGRFLNTKKSNMNAGKPCPENAMASVSASSGFPDLLSDTPANPVERIPKNADGYQHSSGFHLSSPFHPKQVDRVDEGDISGQRRSALMENQPWKRAVAM</sequence>
<dbReference type="AlphaFoldDB" id="A0A835PNR6"/>
<keyword evidence="5 8" id="KW-0804">Transcription</keyword>
<accession>A0A835PNR6</accession>
<dbReference type="GO" id="GO:0003677">
    <property type="term" value="F:DNA binding"/>
    <property type="evidence" value="ECO:0007669"/>
    <property type="project" value="UniProtKB-KW"/>
</dbReference>
<evidence type="ECO:0000256" key="3">
    <source>
        <dbReference type="ARBA" id="ARBA00023125"/>
    </source>
</evidence>
<dbReference type="EMBL" id="JADCNM010000013">
    <property type="protein sequence ID" value="KAG0456784.1"/>
    <property type="molecule type" value="Genomic_DNA"/>
</dbReference>
<feature type="region of interest" description="Disordered" evidence="9">
    <location>
        <begin position="92"/>
        <end position="116"/>
    </location>
</feature>
<protein>
    <recommendedName>
        <fullName evidence="8">Nuclear transcription factor Y subunit</fullName>
    </recommendedName>
</protein>
<dbReference type="Pfam" id="PF02045">
    <property type="entry name" value="CBFB_NFYA"/>
    <property type="match status" value="1"/>
</dbReference>
<evidence type="ECO:0000256" key="8">
    <source>
        <dbReference type="RuleBase" id="RU367155"/>
    </source>
</evidence>
<evidence type="ECO:0000256" key="5">
    <source>
        <dbReference type="ARBA" id="ARBA00023163"/>
    </source>
</evidence>
<evidence type="ECO:0000256" key="4">
    <source>
        <dbReference type="ARBA" id="ARBA00023159"/>
    </source>
</evidence>
<comment type="subunit">
    <text evidence="7">Heterotrimeric transcription factor composed of three components, NF-YA, NF-YB and NF-YC. NF-YB and NF-YC must interact and dimerize for NF-YA association and DNA binding.</text>
</comment>
<comment type="subcellular location">
    <subcellularLocation>
        <location evidence="1 8">Nucleus</location>
    </subcellularLocation>
</comment>
<dbReference type="Proteomes" id="UP000639772">
    <property type="component" value="Chromosome 13"/>
</dbReference>
<keyword evidence="6 8" id="KW-0539">Nucleus</keyword>
<dbReference type="InterPro" id="IPR001289">
    <property type="entry name" value="NFYA"/>
</dbReference>
<name>A0A835PNR6_VANPL</name>
<evidence type="ECO:0000256" key="1">
    <source>
        <dbReference type="ARBA" id="ARBA00004123"/>
    </source>
</evidence>
<gene>
    <name evidence="10" type="ORF">HPP92_024572</name>
</gene>
<feature type="compositionally biased region" description="Basic and acidic residues" evidence="9">
    <location>
        <begin position="159"/>
        <end position="171"/>
    </location>
</feature>
<dbReference type="PRINTS" id="PR00616">
    <property type="entry name" value="CCAATSUBUNTB"/>
</dbReference>
<dbReference type="SMART" id="SM00521">
    <property type="entry name" value="CBF"/>
    <property type="match status" value="1"/>
</dbReference>
<evidence type="ECO:0000256" key="7">
    <source>
        <dbReference type="ARBA" id="ARBA00025911"/>
    </source>
</evidence>
<reference evidence="10 11" key="1">
    <citation type="journal article" date="2020" name="Nat. Food">
        <title>A phased Vanilla planifolia genome enables genetic improvement of flavour and production.</title>
        <authorList>
            <person name="Hasing T."/>
            <person name="Tang H."/>
            <person name="Brym M."/>
            <person name="Khazi F."/>
            <person name="Huang T."/>
            <person name="Chambers A.H."/>
        </authorList>
    </citation>
    <scope>NUCLEOTIDE SEQUENCE [LARGE SCALE GENOMIC DNA]</scope>
    <source>
        <tissue evidence="10">Leaf</tissue>
    </source>
</reference>
<dbReference type="PROSITE" id="PS51152">
    <property type="entry name" value="NFYA_HAP2_2"/>
    <property type="match status" value="1"/>
</dbReference>
<dbReference type="PROSITE" id="PS00686">
    <property type="entry name" value="NFYA_HAP2_1"/>
    <property type="match status" value="1"/>
</dbReference>
<comment type="caution">
    <text evidence="10">The sequence shown here is derived from an EMBL/GenBank/DDBJ whole genome shotgun (WGS) entry which is preliminary data.</text>
</comment>
<evidence type="ECO:0000256" key="9">
    <source>
        <dbReference type="SAM" id="MobiDB-lite"/>
    </source>
</evidence>
<evidence type="ECO:0000313" key="11">
    <source>
        <dbReference type="Proteomes" id="UP000639772"/>
    </source>
</evidence>
<organism evidence="10 11">
    <name type="scientific">Vanilla planifolia</name>
    <name type="common">Vanilla</name>
    <dbReference type="NCBI Taxonomy" id="51239"/>
    <lineage>
        <taxon>Eukaryota</taxon>
        <taxon>Viridiplantae</taxon>
        <taxon>Streptophyta</taxon>
        <taxon>Embryophyta</taxon>
        <taxon>Tracheophyta</taxon>
        <taxon>Spermatophyta</taxon>
        <taxon>Magnoliopsida</taxon>
        <taxon>Liliopsida</taxon>
        <taxon>Asparagales</taxon>
        <taxon>Orchidaceae</taxon>
        <taxon>Vanilloideae</taxon>
        <taxon>Vanilleae</taxon>
        <taxon>Vanilla</taxon>
    </lineage>
</organism>
<evidence type="ECO:0000313" key="10">
    <source>
        <dbReference type="EMBL" id="KAG0456784.1"/>
    </source>
</evidence>
<comment type="similarity">
    <text evidence="8">Belongs to the NFYA/HAP2 subunit family.</text>
</comment>
<feature type="region of interest" description="Disordered" evidence="9">
    <location>
        <begin position="152"/>
        <end position="171"/>
    </location>
</feature>
<dbReference type="InterPro" id="IPR018362">
    <property type="entry name" value="CCAAT-binding_factor_CS"/>
</dbReference>
<proteinExistence type="inferred from homology"/>